<dbReference type="STRING" id="179408.Osc7112_5871"/>
<dbReference type="HOGENOM" id="CLU_2684320_0_0_3"/>
<proteinExistence type="predicted"/>
<sequence>MTGLEVLQSVEFLKIKGKQVAVLDIETWQALIEWLETLEDLQIAKQALKELKAAGGNRARAGWLKWDDVESELE</sequence>
<dbReference type="RefSeq" id="WP_015179279.1">
    <property type="nucleotide sequence ID" value="NC_019729.1"/>
</dbReference>
<accession>K9VPT4</accession>
<dbReference type="eggNOG" id="ENOG5034BTE">
    <property type="taxonomic scope" value="Bacteria"/>
</dbReference>
<dbReference type="KEGG" id="oni:Osc7112_5871"/>
<reference evidence="1 2" key="1">
    <citation type="submission" date="2012-05" db="EMBL/GenBank/DDBJ databases">
        <title>Finished chromosome of genome of Oscillatoria sp. PCC 7112.</title>
        <authorList>
            <consortium name="US DOE Joint Genome Institute"/>
            <person name="Gugger M."/>
            <person name="Coursin T."/>
            <person name="Rippka R."/>
            <person name="Tandeau De Marsac N."/>
            <person name="Huntemann M."/>
            <person name="Wei C.-L."/>
            <person name="Han J."/>
            <person name="Detter J.C."/>
            <person name="Han C."/>
            <person name="Tapia R."/>
            <person name="Davenport K."/>
            <person name="Daligault H."/>
            <person name="Erkkila T."/>
            <person name="Gu W."/>
            <person name="Munk A.C.C."/>
            <person name="Teshima H."/>
            <person name="Xu Y."/>
            <person name="Chain P."/>
            <person name="Chen A."/>
            <person name="Krypides N."/>
            <person name="Mavromatis K."/>
            <person name="Markowitz V."/>
            <person name="Szeto E."/>
            <person name="Ivanova N."/>
            <person name="Mikhailova N."/>
            <person name="Ovchinnikova G."/>
            <person name="Pagani I."/>
            <person name="Pati A."/>
            <person name="Goodwin L."/>
            <person name="Peters L."/>
            <person name="Pitluck S."/>
            <person name="Woyke T."/>
            <person name="Kerfeld C."/>
        </authorList>
    </citation>
    <scope>NUCLEOTIDE SEQUENCE [LARGE SCALE GENOMIC DNA]</scope>
    <source>
        <strain evidence="1 2">PCC 7112</strain>
    </source>
</reference>
<keyword evidence="2" id="KW-1185">Reference proteome</keyword>
<evidence type="ECO:0008006" key="3">
    <source>
        <dbReference type="Google" id="ProtNLM"/>
    </source>
</evidence>
<evidence type="ECO:0000313" key="1">
    <source>
        <dbReference type="EMBL" id="AFZ10078.1"/>
    </source>
</evidence>
<dbReference type="EMBL" id="CP003614">
    <property type="protein sequence ID" value="AFZ10078.1"/>
    <property type="molecule type" value="Genomic_DNA"/>
</dbReference>
<name>K9VPT4_9CYAN</name>
<dbReference type="AlphaFoldDB" id="K9VPT4"/>
<dbReference type="OrthoDB" id="583078at2"/>
<dbReference type="Proteomes" id="UP000010478">
    <property type="component" value="Chromosome"/>
</dbReference>
<gene>
    <name evidence="1" type="ORF">Osc7112_5871</name>
</gene>
<evidence type="ECO:0000313" key="2">
    <source>
        <dbReference type="Proteomes" id="UP000010478"/>
    </source>
</evidence>
<protein>
    <recommendedName>
        <fullName evidence="3">Prevent-host-death family protein</fullName>
    </recommendedName>
</protein>
<organism evidence="1 2">
    <name type="scientific">Phormidium nigroviride PCC 7112</name>
    <dbReference type="NCBI Taxonomy" id="179408"/>
    <lineage>
        <taxon>Bacteria</taxon>
        <taxon>Bacillati</taxon>
        <taxon>Cyanobacteriota</taxon>
        <taxon>Cyanophyceae</taxon>
        <taxon>Oscillatoriophycideae</taxon>
        <taxon>Oscillatoriales</taxon>
        <taxon>Oscillatoriaceae</taxon>
        <taxon>Phormidium</taxon>
    </lineage>
</organism>